<dbReference type="SUPFAM" id="SSF56672">
    <property type="entry name" value="DNA/RNA polymerases"/>
    <property type="match status" value="1"/>
</dbReference>
<name>A0A163M316_ABSGL</name>
<evidence type="ECO:0000256" key="1">
    <source>
        <dbReference type="SAM" id="MobiDB-lite"/>
    </source>
</evidence>
<feature type="domain" description="Reverse transcriptase" evidence="2">
    <location>
        <begin position="506"/>
        <end position="775"/>
    </location>
</feature>
<dbReference type="CDD" id="cd01650">
    <property type="entry name" value="RT_nLTR_like"/>
    <property type="match status" value="1"/>
</dbReference>
<reference evidence="3" key="1">
    <citation type="submission" date="2016-04" db="EMBL/GenBank/DDBJ databases">
        <authorList>
            <person name="Evans L.H."/>
            <person name="Alamgir A."/>
            <person name="Owens N."/>
            <person name="Weber N.D."/>
            <person name="Virtaneva K."/>
            <person name="Barbian K."/>
            <person name="Babar A."/>
            <person name="Rosenke K."/>
        </authorList>
    </citation>
    <scope>NUCLEOTIDE SEQUENCE [LARGE SCALE GENOMIC DNA]</scope>
    <source>
        <strain evidence="3">CBS 101.48</strain>
    </source>
</reference>
<dbReference type="PROSITE" id="PS50878">
    <property type="entry name" value="RT_POL"/>
    <property type="match status" value="1"/>
</dbReference>
<evidence type="ECO:0000259" key="2">
    <source>
        <dbReference type="PROSITE" id="PS50878"/>
    </source>
</evidence>
<dbReference type="InParanoid" id="A0A163M316"/>
<dbReference type="GO" id="GO:0003824">
    <property type="term" value="F:catalytic activity"/>
    <property type="evidence" value="ECO:0007669"/>
    <property type="project" value="InterPro"/>
</dbReference>
<dbReference type="Proteomes" id="UP000078561">
    <property type="component" value="Unassembled WGS sequence"/>
</dbReference>
<dbReference type="PANTHER" id="PTHR19446">
    <property type="entry name" value="REVERSE TRANSCRIPTASES"/>
    <property type="match status" value="1"/>
</dbReference>
<feature type="region of interest" description="Disordered" evidence="1">
    <location>
        <begin position="895"/>
        <end position="918"/>
    </location>
</feature>
<proteinExistence type="predicted"/>
<dbReference type="InterPro" id="IPR036691">
    <property type="entry name" value="Endo/exonu/phosph_ase_sf"/>
</dbReference>
<dbReference type="OrthoDB" id="2272068at2759"/>
<organism evidence="3">
    <name type="scientific">Absidia glauca</name>
    <name type="common">Pin mould</name>
    <dbReference type="NCBI Taxonomy" id="4829"/>
    <lineage>
        <taxon>Eukaryota</taxon>
        <taxon>Fungi</taxon>
        <taxon>Fungi incertae sedis</taxon>
        <taxon>Mucoromycota</taxon>
        <taxon>Mucoromycotina</taxon>
        <taxon>Mucoromycetes</taxon>
        <taxon>Mucorales</taxon>
        <taxon>Cunninghamellaceae</taxon>
        <taxon>Absidia</taxon>
    </lineage>
</organism>
<dbReference type="EMBL" id="LT553414">
    <property type="protein sequence ID" value="SAM00809.1"/>
    <property type="molecule type" value="Genomic_DNA"/>
</dbReference>
<dbReference type="InterPro" id="IPR000477">
    <property type="entry name" value="RT_dom"/>
</dbReference>
<evidence type="ECO:0000313" key="4">
    <source>
        <dbReference type="Proteomes" id="UP000078561"/>
    </source>
</evidence>
<dbReference type="OMA" id="DWIMSTH"/>
<sequence length="1075" mass="122719">MIDTTTLSLLNVNGIHKATLSSITQFTQHSQLLLLTETWLQSPNKFNTHWQQYHTYGIKSSPSARVGKMGISLLVHPSYHHHIHHITNSVPPQHSNYVLSFITNSTLIHCLYLPPSLDHETAMDILNTLPLTHQYSNNTIICGDLNGRLMETLGDTMTNTRGRLMQDWLQLNDILLWNGLLAKGQPTVTRQQGNSIVDWIMSTHHFLDLPVMTIRGDLSLGSDHKLIHFTFRNQARLHQTPNTYQRRLWHLKKLDDQDTFDHYLDSFATHTQHLENDLTNLAATISPQSPPPSQATIDSLNDHLTSAIYRALDDSTGQITPSPRTQQFWTDEMQLALERREFCYQKWRKSTGIRQMEWWLKHQRTQATLRRLISYRKRLLWRQFCTAMDGNDFSKAASKIKKIRSGRASKPTFTHPLGPQHAADTLANHYQQIYSGHLRNPDTPIPLDTIGQATSTTPPPFDDTSILIAIVSLPRNKAPGIDSITSEMLRPIRDRLSKLLYHLFLLCWSSGLTPLSWRTAQVIPIHKKNDPADPANYRPISLTTTFRKIMERCLQQPLTNMSPPLDIAQGGFRPARSTLDQVLCLTELCRLHWIKFKTRPTLAFLDIKSAYDTVDRNIIWNALASTVDPTFLRLLQQLFDHVQIEIILNNCRSTQFRPTTGVLQGSILSPFLYSVYINSLPAYLRRHQYTHPPPRLSAITDSINCLLYADDVALIGTPTMVHSLLDQCADHSFQLGYRWNPTKSVILEPNVALQYQLYDTPIPCATVFSYLGIPINIGGTFDATALIAHNTKKALSSMNILATLGMNGTGYGRLLSSRLYQQFIRPQLEYGLAITVTTKKNLKVLEKTQDTCLRRIHGAHPRSSTIVMRHLVKLPLMADRNTILQLKYIARSRFQPTDTPSHHHHQSPQPPPQNRDMVQTAQATTAFLRKQLHQHQDESRLLKQCRDSLKIDPILKLPMLKVDRSRLPCRCGSHLTKTHVIRCLHLHARLSIGWKLSHDPLSFLVNRLPSSPPTSLRTFKRWTRSWPIIQQILLELEYLQHPDHSEPPTTTTTTTEDPFLAWLARRLPPASSSPP</sequence>
<dbReference type="Gene3D" id="3.60.10.10">
    <property type="entry name" value="Endonuclease/exonuclease/phosphatase"/>
    <property type="match status" value="1"/>
</dbReference>
<dbReference type="InterPro" id="IPR043502">
    <property type="entry name" value="DNA/RNA_pol_sf"/>
</dbReference>
<dbReference type="Pfam" id="PF00078">
    <property type="entry name" value="RVT_1"/>
    <property type="match status" value="1"/>
</dbReference>
<protein>
    <recommendedName>
        <fullName evidence="2">Reverse transcriptase domain-containing protein</fullName>
    </recommendedName>
</protein>
<gene>
    <name evidence="3" type="primary">ABSGL_06531.1 scaffold 8356</name>
</gene>
<evidence type="ECO:0000313" key="3">
    <source>
        <dbReference type="EMBL" id="SAM00809.1"/>
    </source>
</evidence>
<dbReference type="SUPFAM" id="SSF56219">
    <property type="entry name" value="DNase I-like"/>
    <property type="match status" value="1"/>
</dbReference>
<accession>A0A163M316</accession>
<dbReference type="AlphaFoldDB" id="A0A163M316"/>
<dbReference type="STRING" id="4829.A0A163M316"/>
<keyword evidence="4" id="KW-1185">Reference proteome</keyword>
<dbReference type="Pfam" id="PF14529">
    <property type="entry name" value="Exo_endo_phos_2"/>
    <property type="match status" value="1"/>
</dbReference>
<dbReference type="InterPro" id="IPR005135">
    <property type="entry name" value="Endo/exonuclease/phosphatase"/>
</dbReference>